<accession>A0A2S7I6R3</accession>
<evidence type="ECO:0000256" key="1">
    <source>
        <dbReference type="SAM" id="MobiDB-lite"/>
    </source>
</evidence>
<evidence type="ECO:0000313" key="3">
    <source>
        <dbReference type="EMBL" id="PPZ92267.1"/>
    </source>
</evidence>
<dbReference type="Proteomes" id="UP000238565">
    <property type="component" value="Unassembled WGS sequence"/>
</dbReference>
<feature type="chain" id="PRO_5015442368" description="Lipoprotein" evidence="2">
    <location>
        <begin position="23"/>
        <end position="74"/>
    </location>
</feature>
<comment type="caution">
    <text evidence="3">The sequence shown here is derived from an EMBL/GenBank/DDBJ whole genome shotgun (WGS) entry which is preliminary data.</text>
</comment>
<name>A0A2S7I6R3_9FLAO</name>
<proteinExistence type="predicted"/>
<evidence type="ECO:0008006" key="5">
    <source>
        <dbReference type="Google" id="ProtNLM"/>
    </source>
</evidence>
<sequence>MKKFIPLIILFAGILSAVSCREADEVNDSPITENVSAKVMKNIELNPSTSKVNDSIANSQATEENDPVKTPIKW</sequence>
<dbReference type="EMBL" id="PTPZ01000002">
    <property type="protein sequence ID" value="PPZ92267.1"/>
    <property type="molecule type" value="Genomic_DNA"/>
</dbReference>
<keyword evidence="2" id="KW-0732">Signal</keyword>
<protein>
    <recommendedName>
        <fullName evidence="5">Lipoprotein</fullName>
    </recommendedName>
</protein>
<feature type="compositionally biased region" description="Polar residues" evidence="1">
    <location>
        <begin position="50"/>
        <end position="62"/>
    </location>
</feature>
<feature type="region of interest" description="Disordered" evidence="1">
    <location>
        <begin position="50"/>
        <end position="74"/>
    </location>
</feature>
<evidence type="ECO:0000256" key="2">
    <source>
        <dbReference type="SAM" id="SignalP"/>
    </source>
</evidence>
<dbReference type="AlphaFoldDB" id="A0A2S7I6R3"/>
<dbReference type="PROSITE" id="PS51257">
    <property type="entry name" value="PROKAR_LIPOPROTEIN"/>
    <property type="match status" value="1"/>
</dbReference>
<reference evidence="3 4" key="1">
    <citation type="submission" date="2018-02" db="EMBL/GenBank/DDBJ databases">
        <title>Draft genome sequence of bacterial isolates from marine environment.</title>
        <authorList>
            <person name="Singh S.K."/>
            <person name="Hill R."/>
            <person name="Major S."/>
            <person name="Cai H."/>
            <person name="Li Y."/>
        </authorList>
    </citation>
    <scope>NUCLEOTIDE SEQUENCE [LARGE SCALE GENOMIC DNA]</scope>
    <source>
        <strain evidence="3 4">IMET F</strain>
    </source>
</reference>
<gene>
    <name evidence="3" type="ORF">C3729_04665</name>
</gene>
<organism evidence="3 4">
    <name type="scientific">Cloacibacterium normanense</name>
    <dbReference type="NCBI Taxonomy" id="237258"/>
    <lineage>
        <taxon>Bacteria</taxon>
        <taxon>Pseudomonadati</taxon>
        <taxon>Bacteroidota</taxon>
        <taxon>Flavobacteriia</taxon>
        <taxon>Flavobacteriales</taxon>
        <taxon>Weeksellaceae</taxon>
    </lineage>
</organism>
<dbReference type="RefSeq" id="WP_104793082.1">
    <property type="nucleotide sequence ID" value="NZ_PTPZ01000002.1"/>
</dbReference>
<evidence type="ECO:0000313" key="4">
    <source>
        <dbReference type="Proteomes" id="UP000238565"/>
    </source>
</evidence>
<feature type="signal peptide" evidence="2">
    <location>
        <begin position="1"/>
        <end position="22"/>
    </location>
</feature>